<comment type="caution">
    <text evidence="1">The sequence shown here is derived from an EMBL/GenBank/DDBJ whole genome shotgun (WGS) entry which is preliminary data.</text>
</comment>
<sequence length="80" mass="8756">MRWTLEGYGDVTTIEGSAFACPRETYTLLLGAHVIEDIVEIEIKIDSTQIAASFPPLLCNSSPLPSTCKHIDSNYQANPT</sequence>
<protein>
    <submittedName>
        <fullName evidence="1">Uncharacterized protein</fullName>
    </submittedName>
</protein>
<organism evidence="1 2">
    <name type="scientific">Streptomyces chryseus</name>
    <dbReference type="NCBI Taxonomy" id="68186"/>
    <lineage>
        <taxon>Bacteria</taxon>
        <taxon>Bacillati</taxon>
        <taxon>Actinomycetota</taxon>
        <taxon>Actinomycetes</taxon>
        <taxon>Kitasatosporales</taxon>
        <taxon>Streptomycetaceae</taxon>
        <taxon>Streptomyces</taxon>
    </lineage>
</organism>
<dbReference type="EMBL" id="BMVO01000085">
    <property type="protein sequence ID" value="GHB34552.1"/>
    <property type="molecule type" value="Genomic_DNA"/>
</dbReference>
<name>A0ABQ3EDG9_9ACTN</name>
<evidence type="ECO:0000313" key="2">
    <source>
        <dbReference type="Proteomes" id="UP000599437"/>
    </source>
</evidence>
<keyword evidence="2" id="KW-1185">Reference proteome</keyword>
<evidence type="ECO:0000313" key="1">
    <source>
        <dbReference type="EMBL" id="GHB34552.1"/>
    </source>
</evidence>
<gene>
    <name evidence="1" type="ORF">GCM10010346_66530</name>
</gene>
<accession>A0ABQ3EDG9</accession>
<proteinExistence type="predicted"/>
<reference evidence="2" key="1">
    <citation type="journal article" date="2019" name="Int. J. Syst. Evol. Microbiol.">
        <title>The Global Catalogue of Microorganisms (GCM) 10K type strain sequencing project: providing services to taxonomists for standard genome sequencing and annotation.</title>
        <authorList>
            <consortium name="The Broad Institute Genomics Platform"/>
            <consortium name="The Broad Institute Genome Sequencing Center for Infectious Disease"/>
            <person name="Wu L."/>
            <person name="Ma J."/>
        </authorList>
    </citation>
    <scope>NUCLEOTIDE SEQUENCE [LARGE SCALE GENOMIC DNA]</scope>
    <source>
        <strain evidence="2">JCM 4737</strain>
    </source>
</reference>
<dbReference type="Proteomes" id="UP000599437">
    <property type="component" value="Unassembled WGS sequence"/>
</dbReference>